<accession>A0A8J9Z9Y1</accession>
<feature type="region of interest" description="Disordered" evidence="1">
    <location>
        <begin position="1"/>
        <end position="22"/>
    </location>
</feature>
<dbReference type="OrthoDB" id="10599253at2759"/>
<name>A0A8J9Z9Y1_BRALA</name>
<dbReference type="Proteomes" id="UP000838412">
    <property type="component" value="Chromosome 18"/>
</dbReference>
<dbReference type="EMBL" id="OV696703">
    <property type="protein sequence ID" value="CAH1250444.1"/>
    <property type="molecule type" value="Genomic_DNA"/>
</dbReference>
<dbReference type="AlphaFoldDB" id="A0A8J9Z9Y1"/>
<evidence type="ECO:0000256" key="1">
    <source>
        <dbReference type="SAM" id="MobiDB-lite"/>
    </source>
</evidence>
<gene>
    <name evidence="2" type="primary">Hypp8857</name>
    <name evidence="2" type="ORF">BLAG_LOCUS11185</name>
</gene>
<sequence length="115" mass="12886">MSMTGTKGPGDERRQMAAVEEEPCGLSREVTLAVLPRLYMEEVVTELRRRNISTDTGAAGNCRERLLGILQDVMEQEYHRADTGASSDLDNSLDVLQMTQPFRVTCIHCTEQHDC</sequence>
<protein>
    <submittedName>
        <fullName evidence="2">Hypp8857 protein</fullName>
    </submittedName>
</protein>
<evidence type="ECO:0000313" key="2">
    <source>
        <dbReference type="EMBL" id="CAH1250444.1"/>
    </source>
</evidence>
<proteinExistence type="predicted"/>
<evidence type="ECO:0000313" key="3">
    <source>
        <dbReference type="Proteomes" id="UP000838412"/>
    </source>
</evidence>
<organism evidence="2 3">
    <name type="scientific">Branchiostoma lanceolatum</name>
    <name type="common">Common lancelet</name>
    <name type="synonym">Amphioxus lanceolatum</name>
    <dbReference type="NCBI Taxonomy" id="7740"/>
    <lineage>
        <taxon>Eukaryota</taxon>
        <taxon>Metazoa</taxon>
        <taxon>Chordata</taxon>
        <taxon>Cephalochordata</taxon>
        <taxon>Leptocardii</taxon>
        <taxon>Amphioxiformes</taxon>
        <taxon>Branchiostomatidae</taxon>
        <taxon>Branchiostoma</taxon>
    </lineage>
</organism>
<keyword evidence="3" id="KW-1185">Reference proteome</keyword>
<reference evidence="2" key="1">
    <citation type="submission" date="2022-01" db="EMBL/GenBank/DDBJ databases">
        <authorList>
            <person name="Braso-Vives M."/>
        </authorList>
    </citation>
    <scope>NUCLEOTIDE SEQUENCE</scope>
</reference>